<keyword evidence="3" id="KW-0285">Flavoprotein</keyword>
<evidence type="ECO:0000313" key="11">
    <source>
        <dbReference type="Proteomes" id="UP001366166"/>
    </source>
</evidence>
<dbReference type="InterPro" id="IPR001155">
    <property type="entry name" value="OxRdtase_FMN_N"/>
</dbReference>
<dbReference type="SUPFAM" id="SSF51395">
    <property type="entry name" value="FMN-linked oxidoreductases"/>
    <property type="match status" value="1"/>
</dbReference>
<dbReference type="KEGG" id="dmp:FAK_03230"/>
<accession>A0AAU9F045</accession>
<name>A0AAU9F045_9BACT</name>
<evidence type="ECO:0000313" key="10">
    <source>
        <dbReference type="EMBL" id="BEQ13257.1"/>
    </source>
</evidence>
<evidence type="ECO:0000256" key="6">
    <source>
        <dbReference type="ARBA" id="ARBA00023002"/>
    </source>
</evidence>
<keyword evidence="8" id="KW-0411">Iron-sulfur</keyword>
<dbReference type="CDD" id="cd02803">
    <property type="entry name" value="OYE_like_FMN_family"/>
    <property type="match status" value="1"/>
</dbReference>
<dbReference type="RefSeq" id="WP_338604770.1">
    <property type="nucleotide sequence ID" value="NZ_AP028679.1"/>
</dbReference>
<dbReference type="Pfam" id="PF00724">
    <property type="entry name" value="Oxidored_FMN"/>
    <property type="match status" value="1"/>
</dbReference>
<reference evidence="11" key="1">
    <citation type="journal article" date="2023" name="Arch. Microbiol.">
        <title>Desulfoferula mesophilus gen. nov. sp. nov., a mesophilic sulfate-reducing bacterium isolated from a brackish lake sediment.</title>
        <authorList>
            <person name="Watanabe T."/>
            <person name="Yabe T."/>
            <person name="Tsuji J.M."/>
            <person name="Fukui M."/>
        </authorList>
    </citation>
    <scope>NUCLEOTIDE SEQUENCE [LARGE SCALE GENOMIC DNA]</scope>
    <source>
        <strain evidence="11">12FAK</strain>
    </source>
</reference>
<protein>
    <recommendedName>
        <fullName evidence="9">NADH:flavin oxidoreductase/NADH oxidase N-terminal domain-containing protein</fullName>
    </recommendedName>
</protein>
<evidence type="ECO:0000256" key="1">
    <source>
        <dbReference type="ARBA" id="ARBA00001917"/>
    </source>
</evidence>
<keyword evidence="5" id="KW-0479">Metal-binding</keyword>
<dbReference type="InterPro" id="IPR051793">
    <property type="entry name" value="NADH:flavin_oxidoreductase"/>
</dbReference>
<evidence type="ECO:0000259" key="9">
    <source>
        <dbReference type="Pfam" id="PF00724"/>
    </source>
</evidence>
<dbReference type="EMBL" id="AP028679">
    <property type="protein sequence ID" value="BEQ13257.1"/>
    <property type="molecule type" value="Genomic_DNA"/>
</dbReference>
<dbReference type="Proteomes" id="UP001366166">
    <property type="component" value="Chromosome"/>
</dbReference>
<proteinExistence type="predicted"/>
<gene>
    <name evidence="10" type="ORF">FAK_03230</name>
</gene>
<sequence>MQPYPTLFSPLELGGLTLANRVTMAPLYLGYANMDGLVNKRLLEHYQEMGASGAAMVMVENASIDPRGQGSPFTMRIDEDRFTQGLAGLAAAIQAGGAKAGLQINHAGRFAHGTGHPLAPSAVPLGEMVPEALSAEQIAGITQAFARAARRVRQAGFDLVELHGGTGYLLAQFLSPRTNRRDDAYGGSLNNRLRFPLEVIAAVRREVGPDYPVGYRFLADEWLPDGLQLSEALLAAPRLAEAGLAYLSVMGGTYESFFLPERKAQEQEPGYMLSLAAAVKQAVQVPVIAAGRMQDPALAEAALTEGKADLIGLARVLLADPQWVRKAQEGRASEIVGCEPTCGLCFQRVAKGQPVFCSQWPKQKREHFATRD</sequence>
<evidence type="ECO:0000256" key="2">
    <source>
        <dbReference type="ARBA" id="ARBA00001966"/>
    </source>
</evidence>
<comment type="cofactor">
    <cofactor evidence="2">
        <name>[4Fe-4S] cluster</name>
        <dbReference type="ChEBI" id="CHEBI:49883"/>
    </cofactor>
</comment>
<evidence type="ECO:0000256" key="7">
    <source>
        <dbReference type="ARBA" id="ARBA00023004"/>
    </source>
</evidence>
<evidence type="ECO:0000256" key="3">
    <source>
        <dbReference type="ARBA" id="ARBA00022630"/>
    </source>
</evidence>
<organism evidence="10 11">
    <name type="scientific">Desulfoferula mesophila</name>
    <dbReference type="NCBI Taxonomy" id="3058419"/>
    <lineage>
        <taxon>Bacteria</taxon>
        <taxon>Pseudomonadati</taxon>
        <taxon>Thermodesulfobacteriota</taxon>
        <taxon>Desulfarculia</taxon>
        <taxon>Desulfarculales</taxon>
        <taxon>Desulfarculaceae</taxon>
        <taxon>Desulfoferula</taxon>
    </lineage>
</organism>
<feature type="domain" description="NADH:flavin oxidoreductase/NADH oxidase N-terminal" evidence="9">
    <location>
        <begin position="7"/>
        <end position="333"/>
    </location>
</feature>
<dbReference type="GO" id="GO:0051536">
    <property type="term" value="F:iron-sulfur cluster binding"/>
    <property type="evidence" value="ECO:0007669"/>
    <property type="project" value="UniProtKB-KW"/>
</dbReference>
<dbReference type="AlphaFoldDB" id="A0AAU9F045"/>
<keyword evidence="4" id="KW-0288">FMN</keyword>
<dbReference type="Gene3D" id="3.20.20.70">
    <property type="entry name" value="Aldolase class I"/>
    <property type="match status" value="1"/>
</dbReference>
<dbReference type="GO" id="GO:0016491">
    <property type="term" value="F:oxidoreductase activity"/>
    <property type="evidence" value="ECO:0007669"/>
    <property type="project" value="UniProtKB-KW"/>
</dbReference>
<keyword evidence="11" id="KW-1185">Reference proteome</keyword>
<dbReference type="PANTHER" id="PTHR42917">
    <property type="entry name" value="2,4-DIENOYL-COA REDUCTASE"/>
    <property type="match status" value="1"/>
</dbReference>
<dbReference type="GO" id="GO:0010181">
    <property type="term" value="F:FMN binding"/>
    <property type="evidence" value="ECO:0007669"/>
    <property type="project" value="InterPro"/>
</dbReference>
<evidence type="ECO:0000256" key="4">
    <source>
        <dbReference type="ARBA" id="ARBA00022643"/>
    </source>
</evidence>
<evidence type="ECO:0000256" key="8">
    <source>
        <dbReference type="ARBA" id="ARBA00023014"/>
    </source>
</evidence>
<evidence type="ECO:0000256" key="5">
    <source>
        <dbReference type="ARBA" id="ARBA00022723"/>
    </source>
</evidence>
<keyword evidence="7" id="KW-0408">Iron</keyword>
<dbReference type="GO" id="GO:0046872">
    <property type="term" value="F:metal ion binding"/>
    <property type="evidence" value="ECO:0007669"/>
    <property type="project" value="UniProtKB-KW"/>
</dbReference>
<dbReference type="InterPro" id="IPR013785">
    <property type="entry name" value="Aldolase_TIM"/>
</dbReference>
<comment type="cofactor">
    <cofactor evidence="1">
        <name>FMN</name>
        <dbReference type="ChEBI" id="CHEBI:58210"/>
    </cofactor>
</comment>
<keyword evidence="6" id="KW-0560">Oxidoreductase</keyword>
<dbReference type="PANTHER" id="PTHR42917:SF2">
    <property type="entry name" value="2,4-DIENOYL-COA REDUCTASE [(2E)-ENOYL-COA-PRODUCING]"/>
    <property type="match status" value="1"/>
</dbReference>